<dbReference type="RefSeq" id="XP_040788802.1">
    <property type="nucleotide sequence ID" value="XM_040938338.1"/>
</dbReference>
<dbReference type="AlphaFoldDB" id="A0A9P4GIT0"/>
<keyword evidence="3" id="KW-1185">Reference proteome</keyword>
<sequence>MSTFLDSPTPSNTPHVISFHENTPKNNMTNLSCATILNSFKAPKAYLMTEDPSPNMYSKRIIDSNQPSCTSTTNLQLRQSNHTLHETLQNIQDELAAHRTIMLDVQSRVSHLELASSIDNQTDTPPNSRDMQIFQHARGRCANNATRESLAWWEACKTFAHNCDSPFDANDFLKTPKRFSGFDFNLTGLKTKPHTPTVTPEVDDVPGLSPASDRDEQSDTETHDGLNHAFNETLSMPYPRLWNKKEGGNIVERVIEFDRVKIPMPPVLQSPPRSVRSKSASVVSVDADLTALPDLPPSPPALPAVETAQRNHKGIKSLFASKALFKNRSTGKDFHPLPSQVKSTENNQ</sequence>
<dbReference type="OrthoDB" id="3778454at2759"/>
<dbReference type="EMBL" id="ML976616">
    <property type="protein sequence ID" value="KAF1846239.1"/>
    <property type="molecule type" value="Genomic_DNA"/>
</dbReference>
<accession>A0A9P4GIT0</accession>
<protein>
    <submittedName>
        <fullName evidence="2">Uncharacterized protein</fullName>
    </submittedName>
</protein>
<gene>
    <name evidence="2" type="ORF">K460DRAFT_431273</name>
</gene>
<evidence type="ECO:0000313" key="2">
    <source>
        <dbReference type="EMBL" id="KAF1846239.1"/>
    </source>
</evidence>
<feature type="region of interest" description="Disordered" evidence="1">
    <location>
        <begin position="329"/>
        <end position="348"/>
    </location>
</feature>
<dbReference type="Proteomes" id="UP000800039">
    <property type="component" value="Unassembled WGS sequence"/>
</dbReference>
<dbReference type="GeneID" id="63855593"/>
<feature type="region of interest" description="Disordered" evidence="1">
    <location>
        <begin position="193"/>
        <end position="223"/>
    </location>
</feature>
<feature type="compositionally biased region" description="Basic and acidic residues" evidence="1">
    <location>
        <begin position="212"/>
        <end position="223"/>
    </location>
</feature>
<evidence type="ECO:0000313" key="3">
    <source>
        <dbReference type="Proteomes" id="UP000800039"/>
    </source>
</evidence>
<proteinExistence type="predicted"/>
<comment type="caution">
    <text evidence="2">The sequence shown here is derived from an EMBL/GenBank/DDBJ whole genome shotgun (WGS) entry which is preliminary data.</text>
</comment>
<evidence type="ECO:0000256" key="1">
    <source>
        <dbReference type="SAM" id="MobiDB-lite"/>
    </source>
</evidence>
<organism evidence="2 3">
    <name type="scientific">Cucurbitaria berberidis CBS 394.84</name>
    <dbReference type="NCBI Taxonomy" id="1168544"/>
    <lineage>
        <taxon>Eukaryota</taxon>
        <taxon>Fungi</taxon>
        <taxon>Dikarya</taxon>
        <taxon>Ascomycota</taxon>
        <taxon>Pezizomycotina</taxon>
        <taxon>Dothideomycetes</taxon>
        <taxon>Pleosporomycetidae</taxon>
        <taxon>Pleosporales</taxon>
        <taxon>Pleosporineae</taxon>
        <taxon>Cucurbitariaceae</taxon>
        <taxon>Cucurbitaria</taxon>
    </lineage>
</organism>
<reference evidence="2" key="1">
    <citation type="submission" date="2020-01" db="EMBL/GenBank/DDBJ databases">
        <authorList>
            <consortium name="DOE Joint Genome Institute"/>
            <person name="Haridas S."/>
            <person name="Albert R."/>
            <person name="Binder M."/>
            <person name="Bloem J."/>
            <person name="Labutti K."/>
            <person name="Salamov A."/>
            <person name="Andreopoulos B."/>
            <person name="Baker S.E."/>
            <person name="Barry K."/>
            <person name="Bills G."/>
            <person name="Bluhm B.H."/>
            <person name="Cannon C."/>
            <person name="Castanera R."/>
            <person name="Culley D.E."/>
            <person name="Daum C."/>
            <person name="Ezra D."/>
            <person name="Gonzalez J.B."/>
            <person name="Henrissat B."/>
            <person name="Kuo A."/>
            <person name="Liang C."/>
            <person name="Lipzen A."/>
            <person name="Lutzoni F."/>
            <person name="Magnuson J."/>
            <person name="Mondo S."/>
            <person name="Nolan M."/>
            <person name="Ohm R."/>
            <person name="Pangilinan J."/>
            <person name="Park H.-J."/>
            <person name="Ramirez L."/>
            <person name="Alfaro M."/>
            <person name="Sun H."/>
            <person name="Tritt A."/>
            <person name="Yoshinaga Y."/>
            <person name="Zwiers L.-H."/>
            <person name="Turgeon B.G."/>
            <person name="Goodwin S.B."/>
            <person name="Spatafora J.W."/>
            <person name="Crous P.W."/>
            <person name="Grigoriev I.V."/>
        </authorList>
    </citation>
    <scope>NUCLEOTIDE SEQUENCE</scope>
    <source>
        <strain evidence="2">CBS 394.84</strain>
    </source>
</reference>
<name>A0A9P4GIT0_9PLEO</name>